<protein>
    <submittedName>
        <fullName evidence="12">ATP-binding cassette subfamily B protein AbcA/BmrA</fullName>
    </submittedName>
</protein>
<dbReference type="FunFam" id="1.20.1560.10:FF:000011">
    <property type="entry name" value="Multidrug ABC transporter ATP-binding protein"/>
    <property type="match status" value="1"/>
</dbReference>
<feature type="transmembrane region" description="Helical" evidence="9">
    <location>
        <begin position="169"/>
        <end position="186"/>
    </location>
</feature>
<feature type="transmembrane region" description="Helical" evidence="9">
    <location>
        <begin position="28"/>
        <end position="51"/>
    </location>
</feature>
<dbReference type="GO" id="GO:0016887">
    <property type="term" value="F:ATP hydrolysis activity"/>
    <property type="evidence" value="ECO:0007669"/>
    <property type="project" value="InterPro"/>
</dbReference>
<dbReference type="RefSeq" id="WP_133620457.1">
    <property type="nucleotide sequence ID" value="NZ_JAARQJ010000006.1"/>
</dbReference>
<keyword evidence="13" id="KW-1185">Reference proteome</keyword>
<evidence type="ECO:0000256" key="1">
    <source>
        <dbReference type="ARBA" id="ARBA00004651"/>
    </source>
</evidence>
<evidence type="ECO:0000259" key="11">
    <source>
        <dbReference type="PROSITE" id="PS50929"/>
    </source>
</evidence>
<dbReference type="InterPro" id="IPR017871">
    <property type="entry name" value="ABC_transporter-like_CS"/>
</dbReference>
<sequence>MKKIKKEKSSYSWKQFFQLLISTRPSKAVIIGGFLASLVTTAAGLLIPLFTKNLIDGFSPSSLSWQMIATIVAVFVLQAVTNGFAIFLLNLMGQKMVAAMREKLWKKTLNLPVSYFDNTKSGEMVSRMINDTVVIKELIADSLPQFVTGVISVVGAITILFVMDWKMTLLLIVAVPITALVVAPLGQKMFKISRGMQKETADFTGSISQTLSEVRLVKSSNAEAKEITDGTSGISRLLKFGVREAKVTAIIGPLMLFVVMGVIVGIIGYGGIRVSAGTLSTGTLIAFLLYLFQIIVPVTSFVTFFTQLQKSKGATERISEILNHEEENIYDGATIDVSGKKITANKLFFSYNEDEPILQDISFETRPGEVIAFAGPSGGGKSTLFAILERYYKTNSGEILIGDQPLSEISIHSWRSQIGYVSQESAMLSGTIRDNLCYGLDKEFSDDDLWAVTKLAYADTFIAKLPNQLDTEVGERGVKLSGGQRQRIAIARAFLRNPKILMLDEATASLDSQSERIVQQALANLMEGRTTFVIAHRLSTIVNANQILFIEHGEITGRGTHSELVANHPLYATFAEQQLT</sequence>
<dbReference type="InterPro" id="IPR027417">
    <property type="entry name" value="P-loop_NTPase"/>
</dbReference>
<comment type="subcellular location">
    <subcellularLocation>
        <location evidence="1">Cell membrane</location>
        <topology evidence="1">Multi-pass membrane protein</topology>
    </subcellularLocation>
</comment>
<keyword evidence="7 9" id="KW-1133">Transmembrane helix</keyword>
<dbReference type="PROSITE" id="PS50893">
    <property type="entry name" value="ABC_TRANSPORTER_2"/>
    <property type="match status" value="1"/>
</dbReference>
<dbReference type="Pfam" id="PF00664">
    <property type="entry name" value="ABC_membrane"/>
    <property type="match status" value="1"/>
</dbReference>
<dbReference type="PROSITE" id="PS00211">
    <property type="entry name" value="ABC_TRANSPORTER_1"/>
    <property type="match status" value="1"/>
</dbReference>
<feature type="transmembrane region" description="Helical" evidence="9">
    <location>
        <begin position="146"/>
        <end position="163"/>
    </location>
</feature>
<evidence type="ECO:0000256" key="4">
    <source>
        <dbReference type="ARBA" id="ARBA00022692"/>
    </source>
</evidence>
<dbReference type="STRING" id="1265846.PROCOU_08232"/>
<evidence type="ECO:0000256" key="5">
    <source>
        <dbReference type="ARBA" id="ARBA00022741"/>
    </source>
</evidence>
<dbReference type="SMART" id="SM00382">
    <property type="entry name" value="AAA"/>
    <property type="match status" value="1"/>
</dbReference>
<dbReference type="InterPro" id="IPR011527">
    <property type="entry name" value="ABC1_TM_dom"/>
</dbReference>
<dbReference type="GO" id="GO:0005524">
    <property type="term" value="F:ATP binding"/>
    <property type="evidence" value="ECO:0007669"/>
    <property type="project" value="UniProtKB-KW"/>
</dbReference>
<keyword evidence="6 12" id="KW-0067">ATP-binding</keyword>
<dbReference type="Pfam" id="PF00005">
    <property type="entry name" value="ABC_tran"/>
    <property type="match status" value="1"/>
</dbReference>
<feature type="transmembrane region" description="Helical" evidence="9">
    <location>
        <begin position="247"/>
        <end position="272"/>
    </location>
</feature>
<feature type="transmembrane region" description="Helical" evidence="9">
    <location>
        <begin position="284"/>
        <end position="305"/>
    </location>
</feature>
<dbReference type="CDD" id="cd18551">
    <property type="entry name" value="ABC_6TM_LmrA_like"/>
    <property type="match status" value="1"/>
</dbReference>
<gene>
    <name evidence="12" type="ORF">DFP96_10542</name>
</gene>
<feature type="transmembrane region" description="Helical" evidence="9">
    <location>
        <begin position="63"/>
        <end position="91"/>
    </location>
</feature>
<dbReference type="GO" id="GO:0015421">
    <property type="term" value="F:ABC-type oligopeptide transporter activity"/>
    <property type="evidence" value="ECO:0007669"/>
    <property type="project" value="TreeGrafter"/>
</dbReference>
<evidence type="ECO:0000256" key="6">
    <source>
        <dbReference type="ARBA" id="ARBA00022840"/>
    </source>
</evidence>
<evidence type="ECO:0000256" key="3">
    <source>
        <dbReference type="ARBA" id="ARBA00022475"/>
    </source>
</evidence>
<evidence type="ECO:0000256" key="7">
    <source>
        <dbReference type="ARBA" id="ARBA00022989"/>
    </source>
</evidence>
<evidence type="ECO:0000313" key="13">
    <source>
        <dbReference type="Proteomes" id="UP000295558"/>
    </source>
</evidence>
<dbReference type="InterPro" id="IPR036640">
    <property type="entry name" value="ABC1_TM_sf"/>
</dbReference>
<keyword evidence="3" id="KW-1003">Cell membrane</keyword>
<keyword evidence="2" id="KW-0813">Transport</keyword>
<name>A0A4R6ZL99_9LIST</name>
<dbReference type="Proteomes" id="UP000295558">
    <property type="component" value="Unassembled WGS sequence"/>
</dbReference>
<dbReference type="SUPFAM" id="SSF52540">
    <property type="entry name" value="P-loop containing nucleoside triphosphate hydrolases"/>
    <property type="match status" value="1"/>
</dbReference>
<dbReference type="EMBL" id="SNZK01000005">
    <property type="protein sequence ID" value="TDR53118.1"/>
    <property type="molecule type" value="Genomic_DNA"/>
</dbReference>
<accession>A0A4R6ZL99</accession>
<dbReference type="InterPro" id="IPR039421">
    <property type="entry name" value="Type_1_exporter"/>
</dbReference>
<dbReference type="SUPFAM" id="SSF90123">
    <property type="entry name" value="ABC transporter transmembrane region"/>
    <property type="match status" value="1"/>
</dbReference>
<evidence type="ECO:0000313" key="12">
    <source>
        <dbReference type="EMBL" id="TDR53118.1"/>
    </source>
</evidence>
<dbReference type="Gene3D" id="3.40.50.300">
    <property type="entry name" value="P-loop containing nucleotide triphosphate hydrolases"/>
    <property type="match status" value="1"/>
</dbReference>
<dbReference type="GO" id="GO:0005886">
    <property type="term" value="C:plasma membrane"/>
    <property type="evidence" value="ECO:0007669"/>
    <property type="project" value="UniProtKB-SubCell"/>
</dbReference>
<dbReference type="PROSITE" id="PS50929">
    <property type="entry name" value="ABC_TM1F"/>
    <property type="match status" value="1"/>
</dbReference>
<evidence type="ECO:0000256" key="2">
    <source>
        <dbReference type="ARBA" id="ARBA00022448"/>
    </source>
</evidence>
<proteinExistence type="predicted"/>
<dbReference type="Gene3D" id="1.20.1560.10">
    <property type="entry name" value="ABC transporter type 1, transmembrane domain"/>
    <property type="match status" value="1"/>
</dbReference>
<comment type="caution">
    <text evidence="12">The sequence shown here is derived from an EMBL/GenBank/DDBJ whole genome shotgun (WGS) entry which is preliminary data.</text>
</comment>
<keyword evidence="5" id="KW-0547">Nucleotide-binding</keyword>
<feature type="domain" description="ABC transporter" evidence="10">
    <location>
        <begin position="342"/>
        <end position="577"/>
    </location>
</feature>
<keyword evidence="4 9" id="KW-0812">Transmembrane</keyword>
<keyword evidence="8 9" id="KW-0472">Membrane</keyword>
<evidence type="ECO:0000259" key="10">
    <source>
        <dbReference type="PROSITE" id="PS50893"/>
    </source>
</evidence>
<dbReference type="AlphaFoldDB" id="A0A4R6ZL99"/>
<dbReference type="PANTHER" id="PTHR43394">
    <property type="entry name" value="ATP-DEPENDENT PERMEASE MDL1, MITOCHONDRIAL"/>
    <property type="match status" value="1"/>
</dbReference>
<organism evidence="12 13">
    <name type="scientific">Listeria rocourtiae</name>
    <dbReference type="NCBI Taxonomy" id="647910"/>
    <lineage>
        <taxon>Bacteria</taxon>
        <taxon>Bacillati</taxon>
        <taxon>Bacillota</taxon>
        <taxon>Bacilli</taxon>
        <taxon>Bacillales</taxon>
        <taxon>Listeriaceae</taxon>
        <taxon>Listeria</taxon>
    </lineage>
</organism>
<dbReference type="OrthoDB" id="9770415at2"/>
<reference evidence="12 13" key="1">
    <citation type="submission" date="2019-03" db="EMBL/GenBank/DDBJ databases">
        <title>Genomic Encyclopedia of Type Strains, Phase III (KMG-III): the genomes of soil and plant-associated and newly described type strains.</title>
        <authorList>
            <person name="Whitman W."/>
        </authorList>
    </citation>
    <scope>NUCLEOTIDE SEQUENCE [LARGE SCALE GENOMIC DNA]</scope>
    <source>
        <strain evidence="12 13">CECT 7972</strain>
    </source>
</reference>
<feature type="domain" description="ABC transmembrane type-1" evidence="11">
    <location>
        <begin position="31"/>
        <end position="310"/>
    </location>
</feature>
<dbReference type="InterPro" id="IPR003439">
    <property type="entry name" value="ABC_transporter-like_ATP-bd"/>
</dbReference>
<evidence type="ECO:0000256" key="8">
    <source>
        <dbReference type="ARBA" id="ARBA00023136"/>
    </source>
</evidence>
<dbReference type="InterPro" id="IPR003593">
    <property type="entry name" value="AAA+_ATPase"/>
</dbReference>
<dbReference type="PANTHER" id="PTHR43394:SF1">
    <property type="entry name" value="ATP-BINDING CASSETTE SUB-FAMILY B MEMBER 10, MITOCHONDRIAL"/>
    <property type="match status" value="1"/>
</dbReference>
<evidence type="ECO:0000256" key="9">
    <source>
        <dbReference type="SAM" id="Phobius"/>
    </source>
</evidence>
<dbReference type="FunFam" id="3.40.50.300:FF:000221">
    <property type="entry name" value="Multidrug ABC transporter ATP-binding protein"/>
    <property type="match status" value="1"/>
</dbReference>